<organism evidence="2 3">
    <name type="scientific">Priestia megaterium (strain ATCC 14581 / DSM 32 / CCUG 1817 / JCM 2506 / NBRC 15308 / NCIMB 9376 / NCTC 10342 / NRRL B-14308 / VKM B-512 / Ford 19)</name>
    <name type="common">Bacillus megaterium</name>
    <dbReference type="NCBI Taxonomy" id="1348623"/>
    <lineage>
        <taxon>Bacteria</taxon>
        <taxon>Bacillati</taxon>
        <taxon>Bacillota</taxon>
        <taxon>Bacilli</taxon>
        <taxon>Bacillales</taxon>
        <taxon>Bacillaceae</taxon>
        <taxon>Priestia</taxon>
    </lineage>
</organism>
<dbReference type="HOGENOM" id="CLU_046670_7_4_9"/>
<dbReference type="EMBL" id="CP009920">
    <property type="protein sequence ID" value="AJI20584.1"/>
    <property type="molecule type" value="Genomic_DNA"/>
</dbReference>
<accession>A0A0B6AL99</accession>
<feature type="domain" description="Antirepressor protein C-terminal" evidence="1">
    <location>
        <begin position="145"/>
        <end position="244"/>
    </location>
</feature>
<proteinExistence type="predicted"/>
<dbReference type="InterPro" id="IPR014054">
    <property type="entry name" value="Phage_regulatory_Rha"/>
</dbReference>
<dbReference type="AlphaFoldDB" id="A0A0B6AL99"/>
<dbReference type="KEGG" id="bmeg:BG04_1463"/>
<sequence>MFKLNVLNQNGQLLVDSREIAEMVEKEHKHLLRDIKNYLEILGKSNFGPADFFIESYYTDIQGKPRLHFLMTKKGCDMVANKLTGRKGVIFTATYVSKFEEMESKLKITQAPSYMIDDPIQRAQKWIEEQKEKQHLLVQNQQKDQKIEELQPKATYYDLILQTKSLLSVSQIAKDYGMSAISFNKLLHKLGIQYKQGDCWLLYQKYADKGYTHTKTHVVDSEKSKVHTYWTQKGRTFIYETLKDENVLPVIERMAS</sequence>
<protein>
    <submittedName>
        <fullName evidence="2">Phage regulatory, Rha family protein</fullName>
    </submittedName>
</protein>
<dbReference type="Pfam" id="PF09669">
    <property type="entry name" value="Phage_pRha"/>
    <property type="match status" value="1"/>
</dbReference>
<dbReference type="Proteomes" id="UP000031829">
    <property type="component" value="Chromosome"/>
</dbReference>
<reference evidence="2 3" key="1">
    <citation type="journal article" date="2015" name="Genome Announc.">
        <title>Complete genome sequences for 35 biothreat assay-relevant bacillus species.</title>
        <authorList>
            <person name="Johnson S.L."/>
            <person name="Daligault H.E."/>
            <person name="Davenport K.W."/>
            <person name="Jaissle J."/>
            <person name="Frey K.G."/>
            <person name="Ladner J.T."/>
            <person name="Broomall S.M."/>
            <person name="Bishop-Lilly K.A."/>
            <person name="Bruce D.C."/>
            <person name="Gibbons H.S."/>
            <person name="Coyne S.R."/>
            <person name="Lo C.C."/>
            <person name="Meincke L."/>
            <person name="Munk A.C."/>
            <person name="Koroleva G.I."/>
            <person name="Rosenzweig C.N."/>
            <person name="Palacios G.F."/>
            <person name="Redden C.L."/>
            <person name="Minogue T.D."/>
            <person name="Chain P.S."/>
        </authorList>
    </citation>
    <scope>NUCLEOTIDE SEQUENCE [LARGE SCALE GENOMIC DNA]</scope>
    <source>
        <strain evidence="3">ATCC 14581 / DSM 32 / JCM 2506 / NBRC 15308 / NCIMB 9376 / NCTC 10342 / NRRL B-14308 / VKM B-512</strain>
    </source>
</reference>
<evidence type="ECO:0000259" key="1">
    <source>
        <dbReference type="Pfam" id="PF03374"/>
    </source>
</evidence>
<evidence type="ECO:0000313" key="3">
    <source>
        <dbReference type="Proteomes" id="UP000031829"/>
    </source>
</evidence>
<dbReference type="Pfam" id="PF03374">
    <property type="entry name" value="ANT"/>
    <property type="match status" value="1"/>
</dbReference>
<dbReference type="InterPro" id="IPR005039">
    <property type="entry name" value="Ant_C"/>
</dbReference>
<dbReference type="GeneID" id="93644934"/>
<dbReference type="RefSeq" id="WP_034656709.1">
    <property type="nucleotide sequence ID" value="NZ_BCVB01000021.1"/>
</dbReference>
<gene>
    <name evidence="2" type="ORF">BG04_1463</name>
</gene>
<dbReference type="GO" id="GO:0003677">
    <property type="term" value="F:DNA binding"/>
    <property type="evidence" value="ECO:0007669"/>
    <property type="project" value="InterPro"/>
</dbReference>
<evidence type="ECO:0000313" key="2">
    <source>
        <dbReference type="EMBL" id="AJI20584.1"/>
    </source>
</evidence>
<name>A0A0B6AL99_PRIM2</name>
<dbReference type="NCBIfam" id="TIGR02681">
    <property type="entry name" value="phage_pRha"/>
    <property type="match status" value="1"/>
</dbReference>